<dbReference type="HOGENOM" id="CLU_083946_0_0_1"/>
<dbReference type="EMBL" id="GL698641">
    <property type="protein sequence ID" value="EFY84280.1"/>
    <property type="molecule type" value="Genomic_DNA"/>
</dbReference>
<reference evidence="2 3" key="1">
    <citation type="journal article" date="2011" name="PLoS Genet.">
        <title>Genome sequencing and comparative transcriptomics of the model entomopathogenic fungi Metarhizium anisopliae and M. acridum.</title>
        <authorList>
            <person name="Gao Q."/>
            <person name="Jin K."/>
            <person name="Ying S.H."/>
            <person name="Zhang Y."/>
            <person name="Xiao G."/>
            <person name="Shang Y."/>
            <person name="Duan Z."/>
            <person name="Hu X."/>
            <person name="Xie X.Q."/>
            <person name="Zhou G."/>
            <person name="Peng G."/>
            <person name="Luo Z."/>
            <person name="Huang W."/>
            <person name="Wang B."/>
            <person name="Fang W."/>
            <person name="Wang S."/>
            <person name="Zhong Y."/>
            <person name="Ma L.J."/>
            <person name="St Leger R.J."/>
            <person name="Zhao G.P."/>
            <person name="Pei Y."/>
            <person name="Feng M.G."/>
            <person name="Xia Y."/>
            <person name="Wang C."/>
        </authorList>
    </citation>
    <scope>NUCLEOTIDE SEQUENCE [LARGE SCALE GENOMIC DNA]</scope>
    <source>
        <strain evidence="2 3">CQMa 102</strain>
    </source>
</reference>
<feature type="chain" id="PRO_5012542342" evidence="1">
    <location>
        <begin position="16"/>
        <end position="245"/>
    </location>
</feature>
<name>E9EIJ0_METAQ</name>
<dbReference type="KEGG" id="maw:19253999"/>
<dbReference type="RefSeq" id="XP_007816028.1">
    <property type="nucleotide sequence ID" value="XM_007817837.1"/>
</dbReference>
<feature type="signal peptide" evidence="1">
    <location>
        <begin position="1"/>
        <end position="15"/>
    </location>
</feature>
<protein>
    <submittedName>
        <fullName evidence="2">Uncharacterized protein</fullName>
    </submittedName>
</protein>
<keyword evidence="1" id="KW-0732">Signal</keyword>
<organism evidence="3">
    <name type="scientific">Metarhizium acridum (strain CQMa 102)</name>
    <dbReference type="NCBI Taxonomy" id="655827"/>
    <lineage>
        <taxon>Eukaryota</taxon>
        <taxon>Fungi</taxon>
        <taxon>Dikarya</taxon>
        <taxon>Ascomycota</taxon>
        <taxon>Pezizomycotina</taxon>
        <taxon>Sordariomycetes</taxon>
        <taxon>Hypocreomycetidae</taxon>
        <taxon>Hypocreales</taxon>
        <taxon>Clavicipitaceae</taxon>
        <taxon>Metarhizium</taxon>
    </lineage>
</organism>
<dbReference type="AlphaFoldDB" id="E9EIJ0"/>
<accession>E9EIJ0</accession>
<dbReference type="eggNOG" id="ENOG502QU3E">
    <property type="taxonomic scope" value="Eukaryota"/>
</dbReference>
<dbReference type="GeneID" id="19253999"/>
<dbReference type="OrthoDB" id="5576763at2759"/>
<dbReference type="InParanoid" id="E9EIJ0"/>
<gene>
    <name evidence="2" type="ORF">MAC_09688</name>
</gene>
<sequence length="245" mass="26386">MRFIALIPLLKAAGAVQMVHLGWEAANVPASGLQDVTFPMAMPKAPHESGYYFEQAVSFQNVPSGYPNTVIYTGLQPRPDQNGQSIVHATYSSFFPNSTTTDANCHPGADNGPGVSCAIDVQASYDDTYHLQINVTKQTYNGTLVNQRTKQAWHMGSFDLPDGVSGMQGGYWVGFVEYYYTGLGDCSKYPYTAATFGTPLTSAAGVEMSLTAPWKDGSCGSDMPWSVTSTVPGTYEITVGEQQSK</sequence>
<keyword evidence="3" id="KW-1185">Reference proteome</keyword>
<evidence type="ECO:0000313" key="2">
    <source>
        <dbReference type="EMBL" id="EFY84280.1"/>
    </source>
</evidence>
<dbReference type="Proteomes" id="UP000002499">
    <property type="component" value="Unassembled WGS sequence"/>
</dbReference>
<evidence type="ECO:0000313" key="3">
    <source>
        <dbReference type="Proteomes" id="UP000002499"/>
    </source>
</evidence>
<evidence type="ECO:0000256" key="1">
    <source>
        <dbReference type="SAM" id="SignalP"/>
    </source>
</evidence>
<proteinExistence type="predicted"/>
<dbReference type="STRING" id="655827.E9EIJ0"/>